<dbReference type="KEGG" id="ole:K0B96_07775"/>
<keyword evidence="2" id="KW-0808">Transferase</keyword>
<dbReference type="InterPro" id="IPR006342">
    <property type="entry name" value="FkbM_mtfrase"/>
</dbReference>
<gene>
    <name evidence="2" type="ORF">K0B96_07775</name>
</gene>
<dbReference type="EMBL" id="CP080507">
    <property type="protein sequence ID" value="QYM80495.1"/>
    <property type="molecule type" value="Genomic_DNA"/>
</dbReference>
<dbReference type="InterPro" id="IPR053188">
    <property type="entry name" value="FkbM_Methyltransferase"/>
</dbReference>
<dbReference type="Proteomes" id="UP000825051">
    <property type="component" value="Chromosome"/>
</dbReference>
<name>A0A8F9TYI6_9BACT</name>
<dbReference type="InterPro" id="IPR029063">
    <property type="entry name" value="SAM-dependent_MTases_sf"/>
</dbReference>
<evidence type="ECO:0000313" key="3">
    <source>
        <dbReference type="Proteomes" id="UP000825051"/>
    </source>
</evidence>
<protein>
    <submittedName>
        <fullName evidence="2">FkbM family methyltransferase</fullName>
    </submittedName>
</protein>
<dbReference type="PANTHER" id="PTHR36973">
    <property type="entry name" value="SLL1456 PROTEIN-RELATED"/>
    <property type="match status" value="1"/>
</dbReference>
<dbReference type="GO" id="GO:0008171">
    <property type="term" value="F:O-methyltransferase activity"/>
    <property type="evidence" value="ECO:0007669"/>
    <property type="project" value="TreeGrafter"/>
</dbReference>
<accession>A0A8F9TYI6</accession>
<dbReference type="RefSeq" id="WP_220165764.1">
    <property type="nucleotide sequence ID" value="NZ_CP080507.1"/>
</dbReference>
<organism evidence="2 3">
    <name type="scientific">Horticoccus luteus</name>
    <dbReference type="NCBI Taxonomy" id="2862869"/>
    <lineage>
        <taxon>Bacteria</taxon>
        <taxon>Pseudomonadati</taxon>
        <taxon>Verrucomicrobiota</taxon>
        <taxon>Opitutia</taxon>
        <taxon>Opitutales</taxon>
        <taxon>Opitutaceae</taxon>
        <taxon>Horticoccus</taxon>
    </lineage>
</organism>
<dbReference type="GO" id="GO:0032259">
    <property type="term" value="P:methylation"/>
    <property type="evidence" value="ECO:0007669"/>
    <property type="project" value="UniProtKB-KW"/>
</dbReference>
<sequence length="276" mass="30822">MKRFLRLLARRFGYEFLHRTDDAVLQSLLDAYNDLRLSPRDLLRWDHRLAHLASLSHLRSQLHLHAIDLLIDVGANRGQFALDARRAGYTGEMLSFEPLAAHQAHLSNLAARDGRWRIFPCGLGATAAELDLHVYHDDTFSSVLTVNPSAQNNFGHLVALERVERISIRTLDEILAEREIGPARRIFLKTDTQGYDADVLAGAADTLRQTLAVLTEATVAPLYDGSSRLEEINALLLPLGFARAGLFPIGYAPETHTLIELDCFFCRPASHISPPQ</sequence>
<evidence type="ECO:0000259" key="1">
    <source>
        <dbReference type="Pfam" id="PF05050"/>
    </source>
</evidence>
<dbReference type="SUPFAM" id="SSF53335">
    <property type="entry name" value="S-adenosyl-L-methionine-dependent methyltransferases"/>
    <property type="match status" value="1"/>
</dbReference>
<dbReference type="AlphaFoldDB" id="A0A8F9TYI6"/>
<proteinExistence type="predicted"/>
<dbReference type="PANTHER" id="PTHR36973:SF4">
    <property type="entry name" value="NODULATION PROTEIN"/>
    <property type="match status" value="1"/>
</dbReference>
<reference evidence="2" key="1">
    <citation type="submission" date="2021-08" db="EMBL/GenBank/DDBJ databases">
        <title>Genome of a novel bacterium of the phylum Verrucomicrobia, Oleiharenicola sp. KSB-15.</title>
        <authorList>
            <person name="Chung J.-H."/>
            <person name="Ahn J.-H."/>
            <person name="Yoon Y."/>
            <person name="Kim D.-Y."/>
            <person name="An S.-H."/>
            <person name="Park I."/>
            <person name="Yeon J."/>
        </authorList>
    </citation>
    <scope>NUCLEOTIDE SEQUENCE</scope>
    <source>
        <strain evidence="2">KSB-15</strain>
    </source>
</reference>
<keyword evidence="3" id="KW-1185">Reference proteome</keyword>
<dbReference type="Gene3D" id="3.40.50.150">
    <property type="entry name" value="Vaccinia Virus protein VP39"/>
    <property type="match status" value="1"/>
</dbReference>
<evidence type="ECO:0000313" key="2">
    <source>
        <dbReference type="EMBL" id="QYM80495.1"/>
    </source>
</evidence>
<dbReference type="NCBIfam" id="TIGR01444">
    <property type="entry name" value="fkbM_fam"/>
    <property type="match status" value="1"/>
</dbReference>
<dbReference type="Pfam" id="PF05050">
    <property type="entry name" value="Methyltransf_21"/>
    <property type="match status" value="1"/>
</dbReference>
<feature type="domain" description="Methyltransferase FkbM" evidence="1">
    <location>
        <begin position="72"/>
        <end position="241"/>
    </location>
</feature>
<keyword evidence="2" id="KW-0489">Methyltransferase</keyword>